<dbReference type="InterPro" id="IPR029058">
    <property type="entry name" value="AB_hydrolase_fold"/>
</dbReference>
<reference evidence="2" key="1">
    <citation type="journal article" date="2015" name="Nature">
        <title>Complex archaea that bridge the gap between prokaryotes and eukaryotes.</title>
        <authorList>
            <person name="Spang A."/>
            <person name="Saw J.H."/>
            <person name="Jorgensen S.L."/>
            <person name="Zaremba-Niedzwiedzka K."/>
            <person name="Martijn J."/>
            <person name="Lind A.E."/>
            <person name="van Eijk R."/>
            <person name="Schleper C."/>
            <person name="Guy L."/>
            <person name="Ettema T.J."/>
        </authorList>
    </citation>
    <scope>NUCLEOTIDE SEQUENCE</scope>
</reference>
<organism evidence="2">
    <name type="scientific">marine sediment metagenome</name>
    <dbReference type="NCBI Taxonomy" id="412755"/>
    <lineage>
        <taxon>unclassified sequences</taxon>
        <taxon>metagenomes</taxon>
        <taxon>ecological metagenomes</taxon>
    </lineage>
</organism>
<sequence length="247" mass="28153">MKFLKFFLLFLVILQIKPIKSKAEDMNSKAEDKNQKKQTLVCVHGFFRTKLNMYLIEKSLKKDNFEVFNWRYKSRDKYINEHAEDLVKELIEIAKKNPSKPINFVTHSMGGLVLRSALNHPICPVEAKMGKAILIAAPNQGSIVAQKLASSKLARFLFKDKAGSELMAKKDFEDLGVFPPDMDVLQIVGTLGVNPWINEKNDGKVAVSETKLNSPYKQIDVKASHSWICYSPKVIRYLKEFLKETSS</sequence>
<dbReference type="InterPro" id="IPR007751">
    <property type="entry name" value="DUF676_lipase-like"/>
</dbReference>
<accession>A0A0F8XDY3</accession>
<dbReference type="Gene3D" id="3.40.50.1820">
    <property type="entry name" value="alpha/beta hydrolase"/>
    <property type="match status" value="1"/>
</dbReference>
<dbReference type="SUPFAM" id="SSF53474">
    <property type="entry name" value="alpha/beta-Hydrolases"/>
    <property type="match status" value="1"/>
</dbReference>
<dbReference type="Pfam" id="PF05057">
    <property type="entry name" value="DUF676"/>
    <property type="match status" value="1"/>
</dbReference>
<protein>
    <recommendedName>
        <fullName evidence="1">DUF676 domain-containing protein</fullName>
    </recommendedName>
</protein>
<gene>
    <name evidence="2" type="ORF">LCGC14_2954520</name>
</gene>
<evidence type="ECO:0000259" key="1">
    <source>
        <dbReference type="Pfam" id="PF05057"/>
    </source>
</evidence>
<dbReference type="EMBL" id="LAZR01059635">
    <property type="protein sequence ID" value="KKK67392.1"/>
    <property type="molecule type" value="Genomic_DNA"/>
</dbReference>
<evidence type="ECO:0000313" key="2">
    <source>
        <dbReference type="EMBL" id="KKK67392.1"/>
    </source>
</evidence>
<feature type="non-terminal residue" evidence="2">
    <location>
        <position position="247"/>
    </location>
</feature>
<proteinExistence type="predicted"/>
<comment type="caution">
    <text evidence="2">The sequence shown here is derived from an EMBL/GenBank/DDBJ whole genome shotgun (WGS) entry which is preliminary data.</text>
</comment>
<dbReference type="PANTHER" id="PTHR37946:SF1">
    <property type="entry name" value="SLL1969 PROTEIN"/>
    <property type="match status" value="1"/>
</dbReference>
<dbReference type="PANTHER" id="PTHR37946">
    <property type="entry name" value="SLL1969 PROTEIN"/>
    <property type="match status" value="1"/>
</dbReference>
<name>A0A0F8XDY3_9ZZZZ</name>
<feature type="domain" description="DUF676" evidence="1">
    <location>
        <begin position="34"/>
        <end position="120"/>
    </location>
</feature>
<dbReference type="AlphaFoldDB" id="A0A0F8XDY3"/>